<dbReference type="Pfam" id="PF02362">
    <property type="entry name" value="B3"/>
    <property type="match status" value="3"/>
</dbReference>
<name>A0ABD1NHR4_9FABA</name>
<organism evidence="7 8">
    <name type="scientific">Flemingia macrophylla</name>
    <dbReference type="NCBI Taxonomy" id="520843"/>
    <lineage>
        <taxon>Eukaryota</taxon>
        <taxon>Viridiplantae</taxon>
        <taxon>Streptophyta</taxon>
        <taxon>Embryophyta</taxon>
        <taxon>Tracheophyta</taxon>
        <taxon>Spermatophyta</taxon>
        <taxon>Magnoliopsida</taxon>
        <taxon>eudicotyledons</taxon>
        <taxon>Gunneridae</taxon>
        <taxon>Pentapetalae</taxon>
        <taxon>rosids</taxon>
        <taxon>fabids</taxon>
        <taxon>Fabales</taxon>
        <taxon>Fabaceae</taxon>
        <taxon>Papilionoideae</taxon>
        <taxon>50 kb inversion clade</taxon>
        <taxon>NPAAA clade</taxon>
        <taxon>indigoferoid/millettioid clade</taxon>
        <taxon>Phaseoleae</taxon>
        <taxon>Flemingia</taxon>
    </lineage>
</organism>
<comment type="subcellular location">
    <subcellularLocation>
        <location evidence="1">Nucleus</location>
    </subcellularLocation>
</comment>
<dbReference type="EMBL" id="JBGMDY010000001">
    <property type="protein sequence ID" value="KAL2347662.1"/>
    <property type="molecule type" value="Genomic_DNA"/>
</dbReference>
<reference evidence="7 8" key="1">
    <citation type="submission" date="2024-08" db="EMBL/GenBank/DDBJ databases">
        <title>Insights into the chromosomal genome structure of Flemingia macrophylla.</title>
        <authorList>
            <person name="Ding Y."/>
            <person name="Zhao Y."/>
            <person name="Bi W."/>
            <person name="Wu M."/>
            <person name="Zhao G."/>
            <person name="Gong Y."/>
            <person name="Li W."/>
            <person name="Zhang P."/>
        </authorList>
    </citation>
    <scope>NUCLEOTIDE SEQUENCE [LARGE SCALE GENOMIC DNA]</scope>
    <source>
        <strain evidence="7">DYQJB</strain>
        <tissue evidence="7">Leaf</tissue>
    </source>
</reference>
<feature type="domain" description="TF-B3" evidence="6">
    <location>
        <begin position="238"/>
        <end position="330"/>
    </location>
</feature>
<dbReference type="GO" id="GO:0005634">
    <property type="term" value="C:nucleus"/>
    <property type="evidence" value="ECO:0007669"/>
    <property type="project" value="UniProtKB-SubCell"/>
</dbReference>
<dbReference type="GO" id="GO:0003677">
    <property type="term" value="F:DNA binding"/>
    <property type="evidence" value="ECO:0007669"/>
    <property type="project" value="UniProtKB-KW"/>
</dbReference>
<keyword evidence="4" id="KW-0804">Transcription</keyword>
<dbReference type="AlphaFoldDB" id="A0ABD1NHR4"/>
<evidence type="ECO:0000256" key="3">
    <source>
        <dbReference type="ARBA" id="ARBA00023125"/>
    </source>
</evidence>
<dbReference type="PANTHER" id="PTHR31391:SF155">
    <property type="entry name" value="B3 DOMAIN-CONTAINING PROTEIN OS11G0197600"/>
    <property type="match status" value="1"/>
</dbReference>
<dbReference type="Gene3D" id="2.40.330.10">
    <property type="entry name" value="DNA-binding pseudobarrel domain"/>
    <property type="match status" value="3"/>
</dbReference>
<dbReference type="InterPro" id="IPR003340">
    <property type="entry name" value="B3_DNA-bd"/>
</dbReference>
<keyword evidence="5" id="KW-0539">Nucleus</keyword>
<evidence type="ECO:0000256" key="5">
    <source>
        <dbReference type="ARBA" id="ARBA00023242"/>
    </source>
</evidence>
<evidence type="ECO:0000256" key="2">
    <source>
        <dbReference type="ARBA" id="ARBA00023015"/>
    </source>
</evidence>
<keyword evidence="2" id="KW-0805">Transcription regulation</keyword>
<dbReference type="Proteomes" id="UP001603857">
    <property type="component" value="Unassembled WGS sequence"/>
</dbReference>
<evidence type="ECO:0000313" key="8">
    <source>
        <dbReference type="Proteomes" id="UP001603857"/>
    </source>
</evidence>
<gene>
    <name evidence="7" type="ORF">Fmac_001662</name>
</gene>
<accession>A0ABD1NHR4</accession>
<evidence type="ECO:0000313" key="7">
    <source>
        <dbReference type="EMBL" id="KAL2347662.1"/>
    </source>
</evidence>
<evidence type="ECO:0000256" key="1">
    <source>
        <dbReference type="ARBA" id="ARBA00004123"/>
    </source>
</evidence>
<dbReference type="PROSITE" id="PS50863">
    <property type="entry name" value="B3"/>
    <property type="match status" value="3"/>
</dbReference>
<feature type="domain" description="TF-B3" evidence="6">
    <location>
        <begin position="385"/>
        <end position="482"/>
    </location>
</feature>
<feature type="domain" description="TF-B3" evidence="6">
    <location>
        <begin position="15"/>
        <end position="108"/>
    </location>
</feature>
<dbReference type="CDD" id="cd10017">
    <property type="entry name" value="B3_DNA"/>
    <property type="match status" value="3"/>
</dbReference>
<keyword evidence="3" id="KW-0238">DNA-binding</keyword>
<proteinExistence type="predicted"/>
<evidence type="ECO:0000259" key="6">
    <source>
        <dbReference type="PROSITE" id="PS50863"/>
    </source>
</evidence>
<sequence>MTSPNNKHPLSSAIHFFKIILTTSLADEKLKLPNNFTRKYGHGMSNPVFFKPPDGTVWKIYWTKYDDEIWFENGWKEFATYYSLDHGHLLFFEYEKTSHFDVHIFDNSALEIDYLFHGTPDRKDNNVQISGDFVEILDEQCQDGKDNFVQASDDSFEILDVEQYSRQKTSITTDIERSLNWVNLHQHAQTSSQGAKYMKRKLEDEEGKGTFNTKCSKVEQLTPTALDKARAFKPKHPSFMLVMKPSFIDVDYLEIPPKFSEQYLKKTQTVVLLEVLDEGSWPVVCSAPRITGGWQKFASENNLNVEDVCVFEIIQKIQSPAFKVSIFRGAEEPRKPISQDILIYPGCRVGSSSQRTSLLENHFKSKILKSKAFIEASKFTSENPFFMVTLRKQGNTTRCPQVPRGFVRKYFVNMNQKVIMIQFRKKLWPVTFVFNEYYGSGVLSAGWPLFSRENELQCGNVCIFEIVNREDAKLNVHVFRGHIM</sequence>
<evidence type="ECO:0000256" key="4">
    <source>
        <dbReference type="ARBA" id="ARBA00023163"/>
    </source>
</evidence>
<dbReference type="SMART" id="SM01019">
    <property type="entry name" value="B3"/>
    <property type="match status" value="3"/>
</dbReference>
<keyword evidence="8" id="KW-1185">Reference proteome</keyword>
<dbReference type="InterPro" id="IPR044837">
    <property type="entry name" value="REM16-like"/>
</dbReference>
<protein>
    <recommendedName>
        <fullName evidence="6">TF-B3 domain-containing protein</fullName>
    </recommendedName>
</protein>
<comment type="caution">
    <text evidence="7">The sequence shown here is derived from an EMBL/GenBank/DDBJ whole genome shotgun (WGS) entry which is preliminary data.</text>
</comment>
<dbReference type="SUPFAM" id="SSF101936">
    <property type="entry name" value="DNA-binding pseudobarrel domain"/>
    <property type="match status" value="3"/>
</dbReference>
<dbReference type="PANTHER" id="PTHR31391">
    <property type="entry name" value="B3 DOMAIN-CONTAINING PROTEIN OS11G0197600-RELATED"/>
    <property type="match status" value="1"/>
</dbReference>
<dbReference type="InterPro" id="IPR015300">
    <property type="entry name" value="DNA-bd_pseudobarrel_sf"/>
</dbReference>